<protein>
    <submittedName>
        <fullName evidence="1">Uncharacterized protein</fullName>
    </submittedName>
</protein>
<proteinExistence type="predicted"/>
<dbReference type="Gramene" id="KOM34066">
    <property type="protein sequence ID" value="KOM34066"/>
    <property type="gene ID" value="LR48_Vigan02g021600"/>
</dbReference>
<dbReference type="Proteomes" id="UP000053144">
    <property type="component" value="Chromosome 2"/>
</dbReference>
<gene>
    <name evidence="1" type="ORF">LR48_Vigan02g021600</name>
</gene>
<dbReference type="EMBL" id="CM003372">
    <property type="protein sequence ID" value="KOM34066.1"/>
    <property type="molecule type" value="Genomic_DNA"/>
</dbReference>
<dbReference type="AlphaFoldDB" id="A0A0L9TU93"/>
<sequence>MGREEVAMEEGGGWLRRARLQQWTFMWLSRAWSLRFFKGKNFYCFYHYTAAAGGDTIYQYRRRHRLPSSSIAATTRVQVSTNDHTVLIISVRLPSCRQQRLHQSSYALSMPFKVVDLLYFLSCVVARLISS</sequence>
<reference evidence="2" key="1">
    <citation type="journal article" date="2015" name="Proc. Natl. Acad. Sci. U.S.A.">
        <title>Genome sequencing of adzuki bean (Vigna angularis) provides insight into high starch and low fat accumulation and domestication.</title>
        <authorList>
            <person name="Yang K."/>
            <person name="Tian Z."/>
            <person name="Chen C."/>
            <person name="Luo L."/>
            <person name="Zhao B."/>
            <person name="Wang Z."/>
            <person name="Yu L."/>
            <person name="Li Y."/>
            <person name="Sun Y."/>
            <person name="Li W."/>
            <person name="Chen Y."/>
            <person name="Li Y."/>
            <person name="Zhang Y."/>
            <person name="Ai D."/>
            <person name="Zhao J."/>
            <person name="Shang C."/>
            <person name="Ma Y."/>
            <person name="Wu B."/>
            <person name="Wang M."/>
            <person name="Gao L."/>
            <person name="Sun D."/>
            <person name="Zhang P."/>
            <person name="Guo F."/>
            <person name="Wang W."/>
            <person name="Li Y."/>
            <person name="Wang J."/>
            <person name="Varshney R.K."/>
            <person name="Wang J."/>
            <person name="Ling H.Q."/>
            <person name="Wan P."/>
        </authorList>
    </citation>
    <scope>NUCLEOTIDE SEQUENCE</scope>
    <source>
        <strain evidence="2">cv. Jingnong 6</strain>
    </source>
</reference>
<organism evidence="1 2">
    <name type="scientific">Phaseolus angularis</name>
    <name type="common">Azuki bean</name>
    <name type="synonym">Vigna angularis</name>
    <dbReference type="NCBI Taxonomy" id="3914"/>
    <lineage>
        <taxon>Eukaryota</taxon>
        <taxon>Viridiplantae</taxon>
        <taxon>Streptophyta</taxon>
        <taxon>Embryophyta</taxon>
        <taxon>Tracheophyta</taxon>
        <taxon>Spermatophyta</taxon>
        <taxon>Magnoliopsida</taxon>
        <taxon>eudicotyledons</taxon>
        <taxon>Gunneridae</taxon>
        <taxon>Pentapetalae</taxon>
        <taxon>rosids</taxon>
        <taxon>fabids</taxon>
        <taxon>Fabales</taxon>
        <taxon>Fabaceae</taxon>
        <taxon>Papilionoideae</taxon>
        <taxon>50 kb inversion clade</taxon>
        <taxon>NPAAA clade</taxon>
        <taxon>indigoferoid/millettioid clade</taxon>
        <taxon>Phaseoleae</taxon>
        <taxon>Vigna</taxon>
    </lineage>
</organism>
<name>A0A0L9TU93_PHAAN</name>
<evidence type="ECO:0000313" key="2">
    <source>
        <dbReference type="Proteomes" id="UP000053144"/>
    </source>
</evidence>
<evidence type="ECO:0000313" key="1">
    <source>
        <dbReference type="EMBL" id="KOM34066.1"/>
    </source>
</evidence>
<accession>A0A0L9TU93</accession>